<keyword evidence="6 7" id="KW-0472">Membrane</keyword>
<comment type="caution">
    <text evidence="8">The sequence shown here is derived from an EMBL/GenBank/DDBJ whole genome shotgun (WGS) entry which is preliminary data.</text>
</comment>
<dbReference type="Proteomes" id="UP000034778">
    <property type="component" value="Unassembled WGS sequence"/>
</dbReference>
<dbReference type="PANTHER" id="PTHR30250:SF10">
    <property type="entry name" value="LIPOPOLYSACCHARIDE BIOSYNTHESIS PROTEIN WZXC"/>
    <property type="match status" value="1"/>
</dbReference>
<evidence type="ECO:0000256" key="3">
    <source>
        <dbReference type="ARBA" id="ARBA00022475"/>
    </source>
</evidence>
<dbReference type="STRING" id="1618566.UR35_C0001G0166"/>
<feature type="transmembrane region" description="Helical" evidence="7">
    <location>
        <begin position="38"/>
        <end position="63"/>
    </location>
</feature>
<dbReference type="Pfam" id="PF13440">
    <property type="entry name" value="Polysacc_synt_3"/>
    <property type="match status" value="1"/>
</dbReference>
<dbReference type="PANTHER" id="PTHR30250">
    <property type="entry name" value="PST FAMILY PREDICTED COLANIC ACID TRANSPORTER"/>
    <property type="match status" value="1"/>
</dbReference>
<feature type="transmembrane region" description="Helical" evidence="7">
    <location>
        <begin position="321"/>
        <end position="342"/>
    </location>
</feature>
<keyword evidence="4 7" id="KW-0812">Transmembrane</keyword>
<dbReference type="AlphaFoldDB" id="A0A0F9ZMZ5"/>
<comment type="subcellular location">
    <subcellularLocation>
        <location evidence="1">Cell membrane</location>
        <topology evidence="1">Multi-pass membrane protein</topology>
    </subcellularLocation>
</comment>
<reference evidence="8 9" key="1">
    <citation type="journal article" date="2015" name="Nature">
        <title>rRNA introns, odd ribosomes, and small enigmatic genomes across a large radiation of phyla.</title>
        <authorList>
            <person name="Brown C.T."/>
            <person name="Hug L.A."/>
            <person name="Thomas B.C."/>
            <person name="Sharon I."/>
            <person name="Castelle C.J."/>
            <person name="Singh A."/>
            <person name="Wilkins M.J."/>
            <person name="Williams K.H."/>
            <person name="Banfield J.F."/>
        </authorList>
    </citation>
    <scope>NUCLEOTIDE SEQUENCE [LARGE SCALE GENOMIC DNA]</scope>
</reference>
<name>A0A0F9ZMZ5_9BACT</name>
<keyword evidence="5 7" id="KW-1133">Transmembrane helix</keyword>
<dbReference type="EMBL" id="LBOW01000001">
    <property type="protein sequence ID" value="KKP45569.1"/>
    <property type="molecule type" value="Genomic_DNA"/>
</dbReference>
<evidence type="ECO:0000256" key="2">
    <source>
        <dbReference type="ARBA" id="ARBA00007430"/>
    </source>
</evidence>
<feature type="transmembrane region" description="Helical" evidence="7">
    <location>
        <begin position="111"/>
        <end position="131"/>
    </location>
</feature>
<feature type="transmembrane region" description="Helical" evidence="7">
    <location>
        <begin position="143"/>
        <end position="161"/>
    </location>
</feature>
<sequence>MNLKSSLLWTGSLRIVTRGLTIIKTLILARILTPAQFGIFGIASLVLGFLETMTETGVNVILIQEKGDIKNYINTGWVVSIVRGFLISSLIIFMSPFIITFFNSLESLYSLRLISLIPIIRGFINPAVVSYQKNLKFNSEFKFRGSLILFEVVTTILFGLIMRSEIAFVLGMITSSFLEVVLSFAIISPRPRLEFNFKKLKILLSLGKWITFAKIFDYLFSHGDDIVVGKLLGVYPLGIYQQAYKISTLPITEISETFQKVTFPLYSKMVAENASIKKIYLKTLLTTSLIIIPFGIVLYLFPKEIVILILGNQWLSAAPVLQVLASFGVVKTIANSSFPLLLANKRQDLVMALTLIGIIGLGTTIYPLVNIYGLVGAGISTIIGSLVMIPPAFYWVRKLTND</sequence>
<feature type="transmembrane region" description="Helical" evidence="7">
    <location>
        <begin position="375"/>
        <end position="396"/>
    </location>
</feature>
<organism evidence="8 9">
    <name type="scientific">Candidatus Woesebacteria bacterium GW2011_GWB1_33_22</name>
    <dbReference type="NCBI Taxonomy" id="1618566"/>
    <lineage>
        <taxon>Bacteria</taxon>
        <taxon>Candidatus Woeseibacteriota</taxon>
    </lineage>
</organism>
<dbReference type="InterPro" id="IPR050833">
    <property type="entry name" value="Poly_Biosynth_Transport"/>
</dbReference>
<feature type="transmembrane region" description="Helical" evidence="7">
    <location>
        <begin position="75"/>
        <end position="99"/>
    </location>
</feature>
<evidence type="ECO:0000313" key="9">
    <source>
        <dbReference type="Proteomes" id="UP000034778"/>
    </source>
</evidence>
<evidence type="ECO:0000256" key="7">
    <source>
        <dbReference type="SAM" id="Phobius"/>
    </source>
</evidence>
<evidence type="ECO:0000256" key="1">
    <source>
        <dbReference type="ARBA" id="ARBA00004651"/>
    </source>
</evidence>
<accession>A0A0F9ZMZ5</accession>
<comment type="similarity">
    <text evidence="2">Belongs to the polysaccharide synthase family.</text>
</comment>
<dbReference type="CDD" id="cd13127">
    <property type="entry name" value="MATE_tuaB_like"/>
    <property type="match status" value="1"/>
</dbReference>
<evidence type="ECO:0000256" key="6">
    <source>
        <dbReference type="ARBA" id="ARBA00023136"/>
    </source>
</evidence>
<proteinExistence type="inferred from homology"/>
<dbReference type="GO" id="GO:0005886">
    <property type="term" value="C:plasma membrane"/>
    <property type="evidence" value="ECO:0007669"/>
    <property type="project" value="UniProtKB-SubCell"/>
</dbReference>
<feature type="transmembrane region" description="Helical" evidence="7">
    <location>
        <begin position="279"/>
        <end position="301"/>
    </location>
</feature>
<protein>
    <submittedName>
        <fullName evidence="8">Membrane protein involved in the export of O-antigen and teichoic acid</fullName>
    </submittedName>
</protein>
<gene>
    <name evidence="8" type="ORF">UR35_C0001G0166</name>
</gene>
<evidence type="ECO:0000256" key="5">
    <source>
        <dbReference type="ARBA" id="ARBA00022989"/>
    </source>
</evidence>
<feature type="transmembrane region" description="Helical" evidence="7">
    <location>
        <begin position="167"/>
        <end position="187"/>
    </location>
</feature>
<evidence type="ECO:0000313" key="8">
    <source>
        <dbReference type="EMBL" id="KKP45569.1"/>
    </source>
</evidence>
<keyword evidence="3" id="KW-1003">Cell membrane</keyword>
<evidence type="ECO:0000256" key="4">
    <source>
        <dbReference type="ARBA" id="ARBA00022692"/>
    </source>
</evidence>
<feature type="transmembrane region" description="Helical" evidence="7">
    <location>
        <begin position="349"/>
        <end position="369"/>
    </location>
</feature>